<evidence type="ECO:0000313" key="3">
    <source>
        <dbReference type="Proteomes" id="UP000027746"/>
    </source>
</evidence>
<reference evidence="2 3" key="1">
    <citation type="submission" date="2014-01" db="EMBL/GenBank/DDBJ databases">
        <title>Sulfitobacter sp. H3 (MCCC 1A00686) Genome Sequencing.</title>
        <authorList>
            <person name="Lai Q."/>
            <person name="Hong Z."/>
        </authorList>
    </citation>
    <scope>NUCLEOTIDE SEQUENCE [LARGE SCALE GENOMIC DNA]</scope>
    <source>
        <strain evidence="2 3">H3</strain>
    </source>
</reference>
<accession>A0A073J8V4</accession>
<dbReference type="AlphaFoldDB" id="A0A073J8V4"/>
<dbReference type="CDD" id="cd01836">
    <property type="entry name" value="FeeA_FeeB_like"/>
    <property type="match status" value="1"/>
</dbReference>
<sequence>MKRGAVLALLPVLAAQGLWVRARVPRLAEADGPRKGRLGSGAPLRVLILGDSSAAGVGVAMQDEALSGQLAARLGSTREVTWELHARSGATTAQVLAELQEAAMGRFDVAVVGLGVNDCKNGVPLARWVAQSCTLYDLLRTKCGVRLICASALPPMGDLPALPRPLSTVMAARAAVFDAALIDMAKQMPDLRRVRPDIAINAQVMAADGFHPGPLVYAAWAEAVAAEVAALS</sequence>
<dbReference type="GeneID" id="68870673"/>
<feature type="domain" description="SGNH hydrolase-type esterase" evidence="1">
    <location>
        <begin position="48"/>
        <end position="219"/>
    </location>
</feature>
<comment type="caution">
    <text evidence="2">The sequence shown here is derived from an EMBL/GenBank/DDBJ whole genome shotgun (WGS) entry which is preliminary data.</text>
</comment>
<dbReference type="Proteomes" id="UP000027746">
    <property type="component" value="Unassembled WGS sequence"/>
</dbReference>
<dbReference type="Gene3D" id="3.40.50.1110">
    <property type="entry name" value="SGNH hydrolase"/>
    <property type="match status" value="1"/>
</dbReference>
<gene>
    <name evidence="2" type="ORF">SUH3_03755</name>
</gene>
<dbReference type="GO" id="GO:0016788">
    <property type="term" value="F:hydrolase activity, acting on ester bonds"/>
    <property type="evidence" value="ECO:0007669"/>
    <property type="project" value="UniProtKB-ARBA"/>
</dbReference>
<protein>
    <recommendedName>
        <fullName evidence="1">SGNH hydrolase-type esterase domain-containing protein</fullName>
    </recommendedName>
</protein>
<organism evidence="2 3">
    <name type="scientific">Pseudosulfitobacter pseudonitzschiae</name>
    <dbReference type="NCBI Taxonomy" id="1402135"/>
    <lineage>
        <taxon>Bacteria</taxon>
        <taxon>Pseudomonadati</taxon>
        <taxon>Pseudomonadota</taxon>
        <taxon>Alphaproteobacteria</taxon>
        <taxon>Rhodobacterales</taxon>
        <taxon>Roseobacteraceae</taxon>
        <taxon>Pseudosulfitobacter</taxon>
    </lineage>
</organism>
<dbReference type="RefSeq" id="WP_037921574.1">
    <property type="nucleotide sequence ID" value="NZ_CP054599.1"/>
</dbReference>
<dbReference type="InterPro" id="IPR036514">
    <property type="entry name" value="SGNH_hydro_sf"/>
</dbReference>
<proteinExistence type="predicted"/>
<evidence type="ECO:0000259" key="1">
    <source>
        <dbReference type="Pfam" id="PF13472"/>
    </source>
</evidence>
<dbReference type="EMBL" id="JAMD01000001">
    <property type="protein sequence ID" value="KEJ98121.1"/>
    <property type="molecule type" value="Genomic_DNA"/>
</dbReference>
<dbReference type="SUPFAM" id="SSF52266">
    <property type="entry name" value="SGNH hydrolase"/>
    <property type="match status" value="1"/>
</dbReference>
<keyword evidence="3" id="KW-1185">Reference proteome</keyword>
<name>A0A073J8V4_9RHOB</name>
<dbReference type="OrthoDB" id="9804395at2"/>
<evidence type="ECO:0000313" key="2">
    <source>
        <dbReference type="EMBL" id="KEJ98121.1"/>
    </source>
</evidence>
<dbReference type="Pfam" id="PF13472">
    <property type="entry name" value="Lipase_GDSL_2"/>
    <property type="match status" value="1"/>
</dbReference>
<dbReference type="InterPro" id="IPR013830">
    <property type="entry name" value="SGNH_hydro"/>
</dbReference>